<comment type="caution">
    <text evidence="1">The sequence shown here is derived from an EMBL/GenBank/DDBJ whole genome shotgun (WGS) entry which is preliminary data.</text>
</comment>
<keyword evidence="2" id="KW-1185">Reference proteome</keyword>
<sequence length="298" mass="33039">MDAIVRRLPLRQANYIWSSIGLTEENLLTLTPATLLRPGMSRIRDATRRDSTFFQRSNGTMRFCLRPGPSSNVRERETQKLCEVTMLVMIVSEPDSHRTCAIEAAADLTKYAVSQGFPGFPRVSQGFPCVVRVKLQQRTAIGHDPHAVVVLVLVWICHQLRYNYSVAPAYSDLSDFVPMDITAAPNSLQTFGTSERNPFSFVGLVEALAVVSNSSPTSIHHTGRYSVGNAICNITAYCAFPEDQLSKVKVANLADHSLGKMLYGATEILEHQYAQKLKKGDGQPRSTCKLLVKLKYGM</sequence>
<dbReference type="Proteomes" id="UP001215280">
    <property type="component" value="Unassembled WGS sequence"/>
</dbReference>
<accession>A0AAD7N9M8</accession>
<gene>
    <name evidence="1" type="ORF">DFH07DRAFT_775170</name>
</gene>
<evidence type="ECO:0000313" key="2">
    <source>
        <dbReference type="Proteomes" id="UP001215280"/>
    </source>
</evidence>
<proteinExistence type="predicted"/>
<dbReference type="EMBL" id="JARJLG010000082">
    <property type="protein sequence ID" value="KAJ7750483.1"/>
    <property type="molecule type" value="Genomic_DNA"/>
</dbReference>
<evidence type="ECO:0000313" key="1">
    <source>
        <dbReference type="EMBL" id="KAJ7750483.1"/>
    </source>
</evidence>
<organism evidence="1 2">
    <name type="scientific">Mycena maculata</name>
    <dbReference type="NCBI Taxonomy" id="230809"/>
    <lineage>
        <taxon>Eukaryota</taxon>
        <taxon>Fungi</taxon>
        <taxon>Dikarya</taxon>
        <taxon>Basidiomycota</taxon>
        <taxon>Agaricomycotina</taxon>
        <taxon>Agaricomycetes</taxon>
        <taxon>Agaricomycetidae</taxon>
        <taxon>Agaricales</taxon>
        <taxon>Marasmiineae</taxon>
        <taxon>Mycenaceae</taxon>
        <taxon>Mycena</taxon>
    </lineage>
</organism>
<reference evidence="1" key="1">
    <citation type="submission" date="2023-03" db="EMBL/GenBank/DDBJ databases">
        <title>Massive genome expansion in bonnet fungi (Mycena s.s.) driven by repeated elements and novel gene families across ecological guilds.</title>
        <authorList>
            <consortium name="Lawrence Berkeley National Laboratory"/>
            <person name="Harder C.B."/>
            <person name="Miyauchi S."/>
            <person name="Viragh M."/>
            <person name="Kuo A."/>
            <person name="Thoen E."/>
            <person name="Andreopoulos B."/>
            <person name="Lu D."/>
            <person name="Skrede I."/>
            <person name="Drula E."/>
            <person name="Henrissat B."/>
            <person name="Morin E."/>
            <person name="Kohler A."/>
            <person name="Barry K."/>
            <person name="LaButti K."/>
            <person name="Morin E."/>
            <person name="Salamov A."/>
            <person name="Lipzen A."/>
            <person name="Mereny Z."/>
            <person name="Hegedus B."/>
            <person name="Baldrian P."/>
            <person name="Stursova M."/>
            <person name="Weitz H."/>
            <person name="Taylor A."/>
            <person name="Grigoriev I.V."/>
            <person name="Nagy L.G."/>
            <person name="Martin F."/>
            <person name="Kauserud H."/>
        </authorList>
    </citation>
    <scope>NUCLEOTIDE SEQUENCE</scope>
    <source>
        <strain evidence="1">CBHHK188m</strain>
    </source>
</reference>
<name>A0AAD7N9M8_9AGAR</name>
<protein>
    <submittedName>
        <fullName evidence="1">Uncharacterized protein</fullName>
    </submittedName>
</protein>
<dbReference type="AlphaFoldDB" id="A0AAD7N9M8"/>